<dbReference type="EMBL" id="FNEC01000001">
    <property type="protein sequence ID" value="SDH99609.1"/>
    <property type="molecule type" value="Genomic_DNA"/>
</dbReference>
<dbReference type="EMBL" id="FZPC01000028">
    <property type="protein sequence ID" value="SNT44486.1"/>
    <property type="molecule type" value="Genomic_DNA"/>
</dbReference>
<reference evidence="1 4" key="1">
    <citation type="submission" date="2016-10" db="EMBL/GenBank/DDBJ databases">
        <authorList>
            <person name="de Groot N.N."/>
        </authorList>
    </citation>
    <scope>NUCLEOTIDE SEQUENCE [LARGE SCALE GENOMIC DNA]</scope>
    <source>
        <strain evidence="1 4">CCM 7361</strain>
    </source>
</reference>
<organism evidence="1 4">
    <name type="scientific">Pseudomonas delhiensis</name>
    <dbReference type="NCBI Taxonomy" id="366289"/>
    <lineage>
        <taxon>Bacteria</taxon>
        <taxon>Pseudomonadati</taxon>
        <taxon>Pseudomonadota</taxon>
        <taxon>Gammaproteobacteria</taxon>
        <taxon>Pseudomonadales</taxon>
        <taxon>Pseudomonadaceae</taxon>
        <taxon>Pseudomonas</taxon>
    </lineage>
</organism>
<proteinExistence type="predicted"/>
<reference evidence="2 3" key="2">
    <citation type="submission" date="2017-06" db="EMBL/GenBank/DDBJ databases">
        <authorList>
            <person name="Varghese N."/>
            <person name="Submissions S."/>
        </authorList>
    </citation>
    <scope>NUCLEOTIDE SEQUENCE [LARGE SCALE GENOMIC DNA]</scope>
    <source>
        <strain evidence="2 3">RLD-1</strain>
    </source>
</reference>
<gene>
    <name evidence="1" type="ORF">SAMN05216189_1001203</name>
    <name evidence="2" type="ORF">SAMN06295949_12869</name>
</gene>
<dbReference type="Proteomes" id="UP000198309">
    <property type="component" value="Unassembled WGS sequence"/>
</dbReference>
<dbReference type="Proteomes" id="UP000199693">
    <property type="component" value="Unassembled WGS sequence"/>
</dbReference>
<protein>
    <submittedName>
        <fullName evidence="1">Uncharacterized protein</fullName>
    </submittedName>
</protein>
<evidence type="ECO:0000313" key="4">
    <source>
        <dbReference type="Proteomes" id="UP000199693"/>
    </source>
</evidence>
<evidence type="ECO:0000313" key="2">
    <source>
        <dbReference type="EMBL" id="SNT44486.1"/>
    </source>
</evidence>
<evidence type="ECO:0000313" key="3">
    <source>
        <dbReference type="Proteomes" id="UP000198309"/>
    </source>
</evidence>
<evidence type="ECO:0000313" key="1">
    <source>
        <dbReference type="EMBL" id="SDH99609.1"/>
    </source>
</evidence>
<keyword evidence="3" id="KW-1185">Reference proteome</keyword>
<dbReference type="AlphaFoldDB" id="A0A239MP19"/>
<name>A0A239MP19_9PSED</name>
<sequence>MRRLECLPPRLWQGRDEEGSPCLEWRRQPRGLGRMLRPQWVIERSQCLYRCLDLSHVPSSGRAQALALKLAGLSPFRLPGHYAVWRDGWVQLWLWDEQQRQGLAASQEAMSGCLCLPETLLQVPPAPTPESVVRLVRVQRGMDLQVWRAGVLRASVFQDGLPLSIGAWQALRGVPGVHVPERLEAEVVPSLERPWASGASLAGRDWERWLPYGMAATLLAGSAFNLTQGAQWWWAERGLAGQQAALAQQVEPVLAARTRAMQAESEIQALLRLQDAPSQVELLRTVAGLLPEDSRLLSWRYRENTLELLIDTRRADPRFFVQRLQEGGRFQDVRVEPSPRADGLQLAMSIRQGE</sequence>
<accession>A0A239MP19</accession>